<feature type="transmembrane region" description="Helical" evidence="8">
    <location>
        <begin position="124"/>
        <end position="143"/>
    </location>
</feature>
<keyword evidence="6 8" id="KW-0472">Membrane</keyword>
<dbReference type="InterPro" id="IPR007895">
    <property type="entry name" value="MASE1"/>
</dbReference>
<keyword evidence="5 8" id="KW-1133">Transmembrane helix</keyword>
<dbReference type="InterPro" id="IPR013655">
    <property type="entry name" value="PAS_fold_3"/>
</dbReference>
<evidence type="ECO:0000259" key="9">
    <source>
        <dbReference type="PROSITE" id="PS50113"/>
    </source>
</evidence>
<reference evidence="11 12" key="1">
    <citation type="submission" date="2021-04" db="EMBL/GenBank/DDBJ databases">
        <authorList>
            <person name="Pira H."/>
            <person name="Risdian C."/>
            <person name="Wink J."/>
        </authorList>
    </citation>
    <scope>NUCLEOTIDE SEQUENCE [LARGE SCALE GENOMIC DNA]</scope>
    <source>
        <strain evidence="11 12">WHA3</strain>
    </source>
</reference>
<dbReference type="NCBIfam" id="TIGR00254">
    <property type="entry name" value="GGDEF"/>
    <property type="match status" value="1"/>
</dbReference>
<dbReference type="PANTHER" id="PTHR45138">
    <property type="entry name" value="REGULATORY COMPONENTS OF SENSORY TRANSDUCTION SYSTEM"/>
    <property type="match status" value="1"/>
</dbReference>
<dbReference type="Proteomes" id="UP000722336">
    <property type="component" value="Unassembled WGS sequence"/>
</dbReference>
<gene>
    <name evidence="11" type="ORF">KCG44_02350</name>
</gene>
<evidence type="ECO:0000256" key="8">
    <source>
        <dbReference type="SAM" id="Phobius"/>
    </source>
</evidence>
<feature type="transmembrane region" description="Helical" evidence="8">
    <location>
        <begin position="149"/>
        <end position="174"/>
    </location>
</feature>
<dbReference type="Pfam" id="PF05231">
    <property type="entry name" value="MASE1"/>
    <property type="match status" value="1"/>
</dbReference>
<dbReference type="CDD" id="cd01949">
    <property type="entry name" value="GGDEF"/>
    <property type="match status" value="1"/>
</dbReference>
<feature type="transmembrane region" description="Helical" evidence="8">
    <location>
        <begin position="264"/>
        <end position="286"/>
    </location>
</feature>
<evidence type="ECO:0000313" key="11">
    <source>
        <dbReference type="EMBL" id="MBV7255622.1"/>
    </source>
</evidence>
<dbReference type="InterPro" id="IPR050469">
    <property type="entry name" value="Diguanylate_Cyclase"/>
</dbReference>
<keyword evidence="11" id="KW-0548">Nucleotidyltransferase</keyword>
<feature type="transmembrane region" description="Helical" evidence="8">
    <location>
        <begin position="12"/>
        <end position="30"/>
    </location>
</feature>
<dbReference type="EC" id="2.7.7.65" evidence="2"/>
<evidence type="ECO:0000256" key="7">
    <source>
        <dbReference type="SAM" id="MobiDB-lite"/>
    </source>
</evidence>
<feature type="transmembrane region" description="Helical" evidence="8">
    <location>
        <begin position="62"/>
        <end position="81"/>
    </location>
</feature>
<dbReference type="InterPro" id="IPR000160">
    <property type="entry name" value="GGDEF_dom"/>
</dbReference>
<proteinExistence type="predicted"/>
<keyword evidence="4 8" id="KW-0812">Transmembrane</keyword>
<evidence type="ECO:0000256" key="5">
    <source>
        <dbReference type="ARBA" id="ARBA00022989"/>
    </source>
</evidence>
<evidence type="ECO:0000256" key="2">
    <source>
        <dbReference type="ARBA" id="ARBA00012528"/>
    </source>
</evidence>
<dbReference type="Pfam" id="PF00990">
    <property type="entry name" value="GGDEF"/>
    <property type="match status" value="1"/>
</dbReference>
<dbReference type="PROSITE" id="PS50887">
    <property type="entry name" value="GGDEF"/>
    <property type="match status" value="1"/>
</dbReference>
<keyword evidence="3" id="KW-1003">Cell membrane</keyword>
<protein>
    <recommendedName>
        <fullName evidence="2">diguanylate cyclase</fullName>
        <ecNumber evidence="2">2.7.7.65</ecNumber>
    </recommendedName>
</protein>
<feature type="compositionally biased region" description="Basic and acidic residues" evidence="7">
    <location>
        <begin position="613"/>
        <end position="627"/>
    </location>
</feature>
<evidence type="ECO:0000256" key="3">
    <source>
        <dbReference type="ARBA" id="ARBA00022475"/>
    </source>
</evidence>
<dbReference type="RefSeq" id="WP_218443969.1">
    <property type="nucleotide sequence ID" value="NZ_JAGSPA010000001.1"/>
</dbReference>
<feature type="transmembrane region" description="Helical" evidence="8">
    <location>
        <begin position="186"/>
        <end position="206"/>
    </location>
</feature>
<feature type="domain" description="PAC" evidence="9">
    <location>
        <begin position="371"/>
        <end position="425"/>
    </location>
</feature>
<evidence type="ECO:0000256" key="1">
    <source>
        <dbReference type="ARBA" id="ARBA00004651"/>
    </source>
</evidence>
<dbReference type="InterPro" id="IPR000700">
    <property type="entry name" value="PAS-assoc_C"/>
</dbReference>
<dbReference type="SMART" id="SM00267">
    <property type="entry name" value="GGDEF"/>
    <property type="match status" value="1"/>
</dbReference>
<dbReference type="Pfam" id="PF08447">
    <property type="entry name" value="PAS_3"/>
    <property type="match status" value="1"/>
</dbReference>
<dbReference type="PANTHER" id="PTHR45138:SF9">
    <property type="entry name" value="DIGUANYLATE CYCLASE DGCM-RELATED"/>
    <property type="match status" value="1"/>
</dbReference>
<keyword evidence="12" id="KW-1185">Reference proteome</keyword>
<feature type="domain" description="GGDEF" evidence="10">
    <location>
        <begin position="471"/>
        <end position="602"/>
    </location>
</feature>
<dbReference type="GO" id="GO:0052621">
    <property type="term" value="F:diguanylate cyclase activity"/>
    <property type="evidence" value="ECO:0007669"/>
    <property type="project" value="UniProtKB-EC"/>
</dbReference>
<comment type="caution">
    <text evidence="11">The sequence shown here is derived from an EMBL/GenBank/DDBJ whole genome shotgun (WGS) entry which is preliminary data.</text>
</comment>
<dbReference type="PROSITE" id="PS50113">
    <property type="entry name" value="PAC"/>
    <property type="match status" value="1"/>
</dbReference>
<accession>A0ABS6SB28</accession>
<evidence type="ECO:0000256" key="6">
    <source>
        <dbReference type="ARBA" id="ARBA00023136"/>
    </source>
</evidence>
<evidence type="ECO:0000313" key="12">
    <source>
        <dbReference type="Proteomes" id="UP000722336"/>
    </source>
</evidence>
<evidence type="ECO:0000256" key="4">
    <source>
        <dbReference type="ARBA" id="ARBA00022692"/>
    </source>
</evidence>
<dbReference type="EMBL" id="JAGSPA010000001">
    <property type="protein sequence ID" value="MBV7255622.1"/>
    <property type="molecule type" value="Genomic_DNA"/>
</dbReference>
<feature type="region of interest" description="Disordered" evidence="7">
    <location>
        <begin position="602"/>
        <end position="634"/>
    </location>
</feature>
<feature type="transmembrane region" description="Helical" evidence="8">
    <location>
        <begin position="235"/>
        <end position="252"/>
    </location>
</feature>
<organism evidence="11 12">
    <name type="scientific">Pacificimonas pallii</name>
    <dbReference type="NCBI Taxonomy" id="2827236"/>
    <lineage>
        <taxon>Bacteria</taxon>
        <taxon>Pseudomonadati</taxon>
        <taxon>Pseudomonadota</taxon>
        <taxon>Alphaproteobacteria</taxon>
        <taxon>Sphingomonadales</taxon>
        <taxon>Sphingosinicellaceae</taxon>
        <taxon>Pacificimonas</taxon>
    </lineage>
</organism>
<comment type="subcellular location">
    <subcellularLocation>
        <location evidence="1">Cell membrane</location>
        <topology evidence="1">Multi-pass membrane protein</topology>
    </subcellularLocation>
</comment>
<name>A0ABS6SB28_9SPHN</name>
<sequence length="634" mass="67507">MFVTRLLRSYAAIGPIALCAGYCVVASLSLELTRGSAGIAAMWPASGLVIAALTMTRKSARLHYLAAAGVGSLVINALGGMTATNTIAFTVANVVEPWVAILLIERMGSQKIRFDMLPDVGRFFLAAAGASATGAVLSTALSQSDAAFMASWFVTVVLGIMIVTPICVSIADLLKTGWNGDPGYPSVIEAGIWLLIITAVTSGVFFQSSYPLLFVPSAIVVAATYRLGNLGAGMGVLIVAIVGTVSTGLSYGPTSFASTDLEVAIAFLQFYLVVQLVTVLPLSAALTARQHLAEQLGESVRLLKQAESAAGVGHWRIDLGTDMMFWSDQVYSIHGLEIQPFSAGDDGLAVYRTADRANIRHIIQEASKTGEDFEYRASIKRPDGQVRHIMSKGSVEVGDDGQATALFGMLQDITWHVESAKAVQEARQAAEAAAQSAVLLANTDELTGLPNRRRTMEALNEAIQTAEAMSEDLSVAIFDIDHFKRINDRFGHAEGDKIIRAVARSADAAGRADDFVGRIGGEEFAMLLPSADEHFGLAAAERVRARVETETKEVSAHSGVTVSIGVATYTAGMSPEELLDMADKALYAAKESGRNVVRLFTRLQQDDDASGDSPKDRIDRSGANDRRKAAKGRR</sequence>
<evidence type="ECO:0000259" key="10">
    <source>
        <dbReference type="PROSITE" id="PS50887"/>
    </source>
</evidence>
<keyword evidence="11" id="KW-0808">Transferase</keyword>
<feature type="transmembrane region" description="Helical" evidence="8">
    <location>
        <begin position="36"/>
        <end position="55"/>
    </location>
</feature>